<gene>
    <name evidence="1" type="ORF">SAMEA2273187_01284</name>
</gene>
<proteinExistence type="predicted"/>
<sequence>MDHHRNIFQYRVGFDFARQRKAVHLRHFEVGQYQGNLIGNGDALSLSLRGQLSDFLPRVFAGDMQLGRDLHRLQSLLQH</sequence>
<evidence type="ECO:0000313" key="2">
    <source>
        <dbReference type="Proteomes" id="UP000077295"/>
    </source>
</evidence>
<accession>A0ABD7KU51</accession>
<organism evidence="1 2">
    <name type="scientific">Enterobacter hormaechei</name>
    <dbReference type="NCBI Taxonomy" id="158836"/>
    <lineage>
        <taxon>Bacteria</taxon>
        <taxon>Pseudomonadati</taxon>
        <taxon>Pseudomonadota</taxon>
        <taxon>Gammaproteobacteria</taxon>
        <taxon>Enterobacterales</taxon>
        <taxon>Enterobacteriaceae</taxon>
        <taxon>Enterobacter</taxon>
        <taxon>Enterobacter cloacae complex</taxon>
    </lineage>
</organism>
<dbReference type="AlphaFoldDB" id="A0ABD7KU51"/>
<dbReference type="EMBL" id="FKEV01000003">
    <property type="protein sequence ID" value="SAD88104.1"/>
    <property type="molecule type" value="Genomic_DNA"/>
</dbReference>
<protein>
    <submittedName>
        <fullName evidence="1">Uncharacterized protein</fullName>
    </submittedName>
</protein>
<dbReference type="Proteomes" id="UP000077295">
    <property type="component" value="Unassembled WGS sequence"/>
</dbReference>
<name>A0ABD7KU51_9ENTR</name>
<comment type="caution">
    <text evidence="1">The sequence shown here is derived from an EMBL/GenBank/DDBJ whole genome shotgun (WGS) entry which is preliminary data.</text>
</comment>
<reference evidence="1 2" key="1">
    <citation type="submission" date="2016-03" db="EMBL/GenBank/DDBJ databases">
        <authorList>
            <consortium name="Pathogen Informatics"/>
        </authorList>
    </citation>
    <scope>NUCLEOTIDE SEQUENCE [LARGE SCALE GENOMIC DNA]</scope>
    <source>
        <strain evidence="2">e552</strain>
    </source>
</reference>
<evidence type="ECO:0000313" key="1">
    <source>
        <dbReference type="EMBL" id="SAD88104.1"/>
    </source>
</evidence>